<dbReference type="OrthoDB" id="9803224at2"/>
<dbReference type="InterPro" id="IPR036563">
    <property type="entry name" value="MoaE_sf"/>
</dbReference>
<comment type="similarity">
    <text evidence="2">Belongs to the MoaE family.</text>
</comment>
<comment type="catalytic activity">
    <reaction evidence="12">
        <text>2 [molybdopterin-synthase sulfur-carrier protein]-C-terminal-Gly-aminoethanethioate + cyclic pyranopterin phosphate + H2O = molybdopterin + 2 [molybdopterin-synthase sulfur-carrier protein]-C-terminal Gly-Gly + 2 H(+)</text>
        <dbReference type="Rhea" id="RHEA:26333"/>
        <dbReference type="Rhea" id="RHEA-COMP:12202"/>
        <dbReference type="Rhea" id="RHEA-COMP:19907"/>
        <dbReference type="ChEBI" id="CHEBI:15377"/>
        <dbReference type="ChEBI" id="CHEBI:15378"/>
        <dbReference type="ChEBI" id="CHEBI:58698"/>
        <dbReference type="ChEBI" id="CHEBI:59648"/>
        <dbReference type="ChEBI" id="CHEBI:90778"/>
        <dbReference type="ChEBI" id="CHEBI:232372"/>
        <dbReference type="EC" id="2.8.1.12"/>
    </reaction>
</comment>
<dbReference type="RefSeq" id="WP_087048138.1">
    <property type="nucleotide sequence ID" value="NZ_FCOB02000024.1"/>
</dbReference>
<evidence type="ECO:0000256" key="2">
    <source>
        <dbReference type="ARBA" id="ARBA00005426"/>
    </source>
</evidence>
<keyword evidence="5" id="KW-0808">Transferase</keyword>
<evidence type="ECO:0000313" key="14">
    <source>
        <dbReference type="Proteomes" id="UP000054978"/>
    </source>
</evidence>
<comment type="pathway">
    <text evidence="1">Cofactor biosynthesis; molybdopterin biosynthesis.</text>
</comment>
<dbReference type="Proteomes" id="UP000054978">
    <property type="component" value="Unassembled WGS sequence"/>
</dbReference>
<keyword evidence="14" id="KW-1185">Reference proteome</keyword>
<dbReference type="PANTHER" id="PTHR23404">
    <property type="entry name" value="MOLYBDOPTERIN SYNTHASE RELATED"/>
    <property type="match status" value="1"/>
</dbReference>
<evidence type="ECO:0000256" key="6">
    <source>
        <dbReference type="ARBA" id="ARBA00023150"/>
    </source>
</evidence>
<dbReference type="GO" id="GO:0030366">
    <property type="term" value="F:molybdopterin synthase activity"/>
    <property type="evidence" value="ECO:0007669"/>
    <property type="project" value="UniProtKB-EC"/>
</dbReference>
<evidence type="ECO:0000256" key="11">
    <source>
        <dbReference type="ARBA" id="ARBA00032474"/>
    </source>
</evidence>
<comment type="subunit">
    <text evidence="7">Heterotetramer of 2 MoaD subunits and 2 MoaE subunits. Also stable as homodimer. The enzyme changes between these two forms during catalysis.</text>
</comment>
<dbReference type="EC" id="2.8.1.12" evidence="3"/>
<gene>
    <name evidence="13" type="ORF">AWB83_04779</name>
</gene>
<name>A0A158CZP5_9BURK</name>
<evidence type="ECO:0000256" key="10">
    <source>
        <dbReference type="ARBA" id="ARBA00030781"/>
    </source>
</evidence>
<evidence type="ECO:0000256" key="4">
    <source>
        <dbReference type="ARBA" id="ARBA00013858"/>
    </source>
</evidence>
<dbReference type="GO" id="GO:0006777">
    <property type="term" value="P:Mo-molybdopterin cofactor biosynthetic process"/>
    <property type="evidence" value="ECO:0007669"/>
    <property type="project" value="UniProtKB-KW"/>
</dbReference>
<dbReference type="NCBIfam" id="NF007959">
    <property type="entry name" value="PRK10678.1"/>
    <property type="match status" value="1"/>
</dbReference>
<dbReference type="Gene3D" id="3.90.1170.40">
    <property type="entry name" value="Molybdopterin biosynthesis MoaE subunit"/>
    <property type="match status" value="1"/>
</dbReference>
<evidence type="ECO:0000256" key="12">
    <source>
        <dbReference type="ARBA" id="ARBA00049878"/>
    </source>
</evidence>
<dbReference type="STRING" id="1777144.AWB83_04779"/>
<dbReference type="UniPathway" id="UPA00344"/>
<dbReference type="CDD" id="cd00756">
    <property type="entry name" value="MoaE"/>
    <property type="match status" value="1"/>
</dbReference>
<proteinExistence type="inferred from homology"/>
<evidence type="ECO:0000256" key="1">
    <source>
        <dbReference type="ARBA" id="ARBA00005046"/>
    </source>
</evidence>
<dbReference type="SUPFAM" id="SSF54690">
    <property type="entry name" value="Molybdopterin synthase subunit MoaE"/>
    <property type="match status" value="1"/>
</dbReference>
<evidence type="ECO:0000313" key="13">
    <source>
        <dbReference type="EMBL" id="SAK87067.1"/>
    </source>
</evidence>
<organism evidence="13 14">
    <name type="scientific">Caballeronia ptereochthonis</name>
    <dbReference type="NCBI Taxonomy" id="1777144"/>
    <lineage>
        <taxon>Bacteria</taxon>
        <taxon>Pseudomonadati</taxon>
        <taxon>Pseudomonadota</taxon>
        <taxon>Betaproteobacteria</taxon>
        <taxon>Burkholderiales</taxon>
        <taxon>Burkholderiaceae</taxon>
        <taxon>Caballeronia</taxon>
    </lineage>
</organism>
<accession>A0A158CZP5</accession>
<evidence type="ECO:0000256" key="5">
    <source>
        <dbReference type="ARBA" id="ARBA00022679"/>
    </source>
</evidence>
<reference evidence="13" key="1">
    <citation type="submission" date="2016-01" db="EMBL/GenBank/DDBJ databases">
        <authorList>
            <person name="Peeters C."/>
        </authorList>
    </citation>
    <scope>NUCLEOTIDE SEQUENCE [LARGE SCALE GENOMIC DNA]</scope>
    <source>
        <strain evidence="13">LMG 29326</strain>
    </source>
</reference>
<dbReference type="AlphaFoldDB" id="A0A158CZP5"/>
<dbReference type="FunFam" id="3.90.1170.40:FF:000001">
    <property type="entry name" value="Molybdopterin synthase catalytic subunit MoaE"/>
    <property type="match status" value="1"/>
</dbReference>
<comment type="caution">
    <text evidence="13">The sequence shown here is derived from an EMBL/GenBank/DDBJ whole genome shotgun (WGS) entry which is preliminary data.</text>
</comment>
<evidence type="ECO:0000256" key="7">
    <source>
        <dbReference type="ARBA" id="ARBA00026066"/>
    </source>
</evidence>
<evidence type="ECO:0000256" key="8">
    <source>
        <dbReference type="ARBA" id="ARBA00029745"/>
    </source>
</evidence>
<dbReference type="Pfam" id="PF02391">
    <property type="entry name" value="MoaE"/>
    <property type="match status" value="1"/>
</dbReference>
<keyword evidence="6" id="KW-0501">Molybdenum cofactor biosynthesis</keyword>
<dbReference type="EMBL" id="FCOB02000024">
    <property type="protein sequence ID" value="SAK87067.1"/>
    <property type="molecule type" value="Genomic_DNA"/>
</dbReference>
<evidence type="ECO:0000256" key="9">
    <source>
        <dbReference type="ARBA" id="ARBA00030407"/>
    </source>
</evidence>
<evidence type="ECO:0000256" key="3">
    <source>
        <dbReference type="ARBA" id="ARBA00011950"/>
    </source>
</evidence>
<sequence>MSTPTGATRAKIRVQEADFDISAEVAALRADNPKVGAVACFVGTVRDLNEGSAVETMELEHYPGMTEKSLEAIADQARERWRGSDVLIVHRVGKLQPLDQIVLVATTAMHRAEAFESCAFVLDYLKTQAPFWKKEKTEAGERWVDARESDDAALARWRGTKP</sequence>
<dbReference type="InterPro" id="IPR003448">
    <property type="entry name" value="Mopterin_biosynth_MoaE"/>
</dbReference>
<protein>
    <recommendedName>
        <fullName evidence="4">Molybdopterin synthase catalytic subunit</fullName>
        <ecNumber evidence="3">2.8.1.12</ecNumber>
    </recommendedName>
    <alternativeName>
        <fullName evidence="10">MPT synthase subunit 2</fullName>
    </alternativeName>
    <alternativeName>
        <fullName evidence="8">Molybdenum cofactor biosynthesis protein E</fullName>
    </alternativeName>
    <alternativeName>
        <fullName evidence="9">Molybdopterin-converting factor large subunit</fullName>
    </alternativeName>
    <alternativeName>
        <fullName evidence="11">Molybdopterin-converting factor subunit 2</fullName>
    </alternativeName>
</protein>